<proteinExistence type="predicted"/>
<evidence type="ECO:0000313" key="1">
    <source>
        <dbReference type="EMBL" id="KAK9508838.1"/>
    </source>
</evidence>
<gene>
    <name evidence="1" type="ORF">O3M35_006299</name>
</gene>
<accession>A0AAW1DFC6</accession>
<sequence length="86" mass="9642">MAYISYVGCQTGFGLRPFSVAVERQQATAFENGRSQKPAGYQHTISMSSLRGMTAASTDYFLFFSVFFCSNIVRTIKRKHWISGIS</sequence>
<name>A0AAW1DFC6_9HEMI</name>
<comment type="caution">
    <text evidence="1">The sequence shown here is derived from an EMBL/GenBank/DDBJ whole genome shotgun (WGS) entry which is preliminary data.</text>
</comment>
<dbReference type="Proteomes" id="UP001461498">
    <property type="component" value="Unassembled WGS sequence"/>
</dbReference>
<organism evidence="1 2">
    <name type="scientific">Rhynocoris fuscipes</name>
    <dbReference type="NCBI Taxonomy" id="488301"/>
    <lineage>
        <taxon>Eukaryota</taxon>
        <taxon>Metazoa</taxon>
        <taxon>Ecdysozoa</taxon>
        <taxon>Arthropoda</taxon>
        <taxon>Hexapoda</taxon>
        <taxon>Insecta</taxon>
        <taxon>Pterygota</taxon>
        <taxon>Neoptera</taxon>
        <taxon>Paraneoptera</taxon>
        <taxon>Hemiptera</taxon>
        <taxon>Heteroptera</taxon>
        <taxon>Panheteroptera</taxon>
        <taxon>Cimicomorpha</taxon>
        <taxon>Reduviidae</taxon>
        <taxon>Harpactorinae</taxon>
        <taxon>Harpactorini</taxon>
        <taxon>Rhynocoris</taxon>
    </lineage>
</organism>
<keyword evidence="2" id="KW-1185">Reference proteome</keyword>
<reference evidence="1 2" key="1">
    <citation type="submission" date="2022-12" db="EMBL/GenBank/DDBJ databases">
        <title>Chromosome-level genome assembly of true bugs.</title>
        <authorList>
            <person name="Ma L."/>
            <person name="Li H."/>
        </authorList>
    </citation>
    <scope>NUCLEOTIDE SEQUENCE [LARGE SCALE GENOMIC DNA]</scope>
    <source>
        <strain evidence="1">Lab_2022b</strain>
    </source>
</reference>
<evidence type="ECO:0000313" key="2">
    <source>
        <dbReference type="Proteomes" id="UP001461498"/>
    </source>
</evidence>
<dbReference type="AlphaFoldDB" id="A0AAW1DFC6"/>
<protein>
    <submittedName>
        <fullName evidence="1">Uncharacterized protein</fullName>
    </submittedName>
</protein>
<dbReference type="EMBL" id="JAPXFL010000003">
    <property type="protein sequence ID" value="KAK9508838.1"/>
    <property type="molecule type" value="Genomic_DNA"/>
</dbReference>